<organism evidence="1 2">
    <name type="scientific">Adiantum capillus-veneris</name>
    <name type="common">Maidenhair fern</name>
    <dbReference type="NCBI Taxonomy" id="13818"/>
    <lineage>
        <taxon>Eukaryota</taxon>
        <taxon>Viridiplantae</taxon>
        <taxon>Streptophyta</taxon>
        <taxon>Embryophyta</taxon>
        <taxon>Tracheophyta</taxon>
        <taxon>Polypodiopsida</taxon>
        <taxon>Polypodiidae</taxon>
        <taxon>Polypodiales</taxon>
        <taxon>Pteridineae</taxon>
        <taxon>Pteridaceae</taxon>
        <taxon>Vittarioideae</taxon>
        <taxon>Adiantum</taxon>
    </lineage>
</organism>
<accession>A0A9D4ZLQ0</accession>
<protein>
    <submittedName>
        <fullName evidence="1">Uncharacterized protein</fullName>
    </submittedName>
</protein>
<keyword evidence="2" id="KW-1185">Reference proteome</keyword>
<dbReference type="EMBL" id="JABFUD020000005">
    <property type="protein sequence ID" value="KAI5080094.1"/>
    <property type="molecule type" value="Genomic_DNA"/>
</dbReference>
<evidence type="ECO:0000313" key="2">
    <source>
        <dbReference type="Proteomes" id="UP000886520"/>
    </source>
</evidence>
<dbReference type="Proteomes" id="UP000886520">
    <property type="component" value="Chromosome 5"/>
</dbReference>
<name>A0A9D4ZLQ0_ADICA</name>
<reference evidence="1 2" key="1">
    <citation type="submission" date="2021-01" db="EMBL/GenBank/DDBJ databases">
        <title>Adiantum capillus-veneris genome.</title>
        <authorList>
            <person name="Fang Y."/>
            <person name="Liao Q."/>
        </authorList>
    </citation>
    <scope>NUCLEOTIDE SEQUENCE [LARGE SCALE GENOMIC DNA]</scope>
    <source>
        <strain evidence="1">H3</strain>
        <tissue evidence="1">Leaf</tissue>
    </source>
</reference>
<sequence>MDISTSEGLSAIQRSYEQEITILPDDEIVVGVTVGSVTVYEPIVLVPKYLSDSEVLSNEPIV</sequence>
<gene>
    <name evidence="1" type="ORF">GOP47_0005573</name>
</gene>
<dbReference type="AlphaFoldDB" id="A0A9D4ZLQ0"/>
<evidence type="ECO:0000313" key="1">
    <source>
        <dbReference type="EMBL" id="KAI5080094.1"/>
    </source>
</evidence>
<comment type="caution">
    <text evidence="1">The sequence shown here is derived from an EMBL/GenBank/DDBJ whole genome shotgun (WGS) entry which is preliminary data.</text>
</comment>
<proteinExistence type="predicted"/>